<evidence type="ECO:0000313" key="5">
    <source>
        <dbReference type="Proteomes" id="UP001560045"/>
    </source>
</evidence>
<organism evidence="4 5">
    <name type="scientific">Geodermatophilus maliterrae</name>
    <dbReference type="NCBI Taxonomy" id="3162531"/>
    <lineage>
        <taxon>Bacteria</taxon>
        <taxon>Bacillati</taxon>
        <taxon>Actinomycetota</taxon>
        <taxon>Actinomycetes</taxon>
        <taxon>Geodermatophilales</taxon>
        <taxon>Geodermatophilaceae</taxon>
        <taxon>Geodermatophilus</taxon>
    </lineage>
</organism>
<proteinExistence type="predicted"/>
<sequence length="269" mass="28769">MITYSATLDVPADTTTLLTDLLIAERRRRGTGIGARATTARTQAILVLRWFREDTGMPTLARDTGISPATGYRYLHEGIDVLADRAPDLHSALEQGKAAGWSHVVLDGTLIRTDRCRVNNPESGHDLWYSGKHRAHGGIVQVICDPDGFPVAVSDVQPGSMHDLAAARATGFLGALHAAAALLGLPALADKGYDGAGIGVHTPAKGAHLAPSTACRNRLLTRLRAEGERGIALLKTRWRALHRIRLCPQRIGAIVAAALVLTSAERPIR</sequence>
<evidence type="ECO:0000259" key="3">
    <source>
        <dbReference type="Pfam" id="PF13359"/>
    </source>
</evidence>
<keyword evidence="5" id="KW-1185">Reference proteome</keyword>
<dbReference type="Proteomes" id="UP001560045">
    <property type="component" value="Unassembled WGS sequence"/>
</dbReference>
<dbReference type="Pfam" id="PF13359">
    <property type="entry name" value="DDE_Tnp_4"/>
    <property type="match status" value="1"/>
</dbReference>
<feature type="domain" description="DDE Tnp4" evidence="3">
    <location>
        <begin position="106"/>
        <end position="262"/>
    </location>
</feature>
<accession>A0ABV3XCS2</accession>
<dbReference type="InterPro" id="IPR027806">
    <property type="entry name" value="HARBI1_dom"/>
</dbReference>
<evidence type="ECO:0000256" key="2">
    <source>
        <dbReference type="ARBA" id="ARBA00022723"/>
    </source>
</evidence>
<gene>
    <name evidence="4" type="ORF">ABQ292_08245</name>
</gene>
<comment type="caution">
    <text evidence="4">The sequence shown here is derived from an EMBL/GenBank/DDBJ whole genome shotgun (WGS) entry which is preliminary data.</text>
</comment>
<reference evidence="4 5" key="1">
    <citation type="submission" date="2024-06" db="EMBL/GenBank/DDBJ databases">
        <title>Draft genome sequence of Geodermatophilus badlandi, a novel member of the Geodermatophilaceae isolated from badland sedimentary rocks in the Red desert, Wyoming, USA.</title>
        <authorList>
            <person name="Ben Tekaya S."/>
            <person name="Nouioui I."/>
            <person name="Flores G.M."/>
            <person name="Shaal M.N."/>
            <person name="Bredoire F."/>
            <person name="Basile F."/>
            <person name="Van Diepen L."/>
            <person name="Ward N.L."/>
        </authorList>
    </citation>
    <scope>NUCLEOTIDE SEQUENCE [LARGE SCALE GENOMIC DNA]</scope>
    <source>
        <strain evidence="4 5">WL48A</strain>
    </source>
</reference>
<evidence type="ECO:0000313" key="4">
    <source>
        <dbReference type="EMBL" id="MEX5718359.1"/>
    </source>
</evidence>
<dbReference type="RefSeq" id="WP_369205129.1">
    <property type="nucleotide sequence ID" value="NZ_JBFNXQ010000019.1"/>
</dbReference>
<dbReference type="EMBL" id="JBFNXQ010000019">
    <property type="protein sequence ID" value="MEX5718359.1"/>
    <property type="molecule type" value="Genomic_DNA"/>
</dbReference>
<evidence type="ECO:0000256" key="1">
    <source>
        <dbReference type="ARBA" id="ARBA00001968"/>
    </source>
</evidence>
<name>A0ABV3XCS2_9ACTN</name>
<protein>
    <submittedName>
        <fullName evidence="4">Transposase family protein</fullName>
    </submittedName>
</protein>
<keyword evidence="2" id="KW-0479">Metal-binding</keyword>
<comment type="cofactor">
    <cofactor evidence="1">
        <name>a divalent metal cation</name>
        <dbReference type="ChEBI" id="CHEBI:60240"/>
    </cofactor>
</comment>